<reference evidence="3 4" key="1">
    <citation type="submission" date="2023-07" db="EMBL/GenBank/DDBJ databases">
        <title>Sequencing the genomes of 1000 actinobacteria strains.</title>
        <authorList>
            <person name="Klenk H.-P."/>
        </authorList>
    </citation>
    <scope>NUCLEOTIDE SEQUENCE [LARGE SCALE GENOMIC DNA]</scope>
    <source>
        <strain evidence="3 4">DSM 102162</strain>
    </source>
</reference>
<dbReference type="EMBL" id="JAUSQW010000001">
    <property type="protein sequence ID" value="MDP9801675.1"/>
    <property type="molecule type" value="Genomic_DNA"/>
</dbReference>
<feature type="coiled-coil region" evidence="1">
    <location>
        <begin position="88"/>
        <end position="122"/>
    </location>
</feature>
<sequence length="362" mass="39916">MPVIAFGKPGLDLLPLWASTSVVTVASIVLASLSWTLVEDPIRRHGLIPPILAWLRRQARFPKAIWAFPVALAVAFAGILAPASAGQKMQADHQAFLAQERAKKLEEQRREEEKAKQLAKDQYLAATTTRCQEIVHLGDSTSLSMFTDSGVLDPADNAYKVYASTGAKKVENSSFGARATNQGFKENPSGNDSLKEILAKGVLPDTCFVIALGTNNAANLNRGGALELAPKAIDQTMRIINGKYPVLWISTTVNPAGSPKWYSKDAMNAWNKALFEAQNRYPNMWVYTWDQDVKPGWFLKGDGVHYNQEGSSERSHRFAQAVINAWPMRPQKLDVPLMPKEPIPAKNRVVTSERPKVKIPQG</sequence>
<feature type="transmembrane region" description="Helical" evidence="2">
    <location>
        <begin position="64"/>
        <end position="85"/>
    </location>
</feature>
<comment type="caution">
    <text evidence="3">The sequence shown here is derived from an EMBL/GenBank/DDBJ whole genome shotgun (WGS) entry which is preliminary data.</text>
</comment>
<evidence type="ECO:0000256" key="2">
    <source>
        <dbReference type="SAM" id="Phobius"/>
    </source>
</evidence>
<gene>
    <name evidence="3" type="ORF">J2S49_001751</name>
</gene>
<dbReference type="Proteomes" id="UP001235966">
    <property type="component" value="Unassembled WGS sequence"/>
</dbReference>
<dbReference type="Gene3D" id="3.40.50.1110">
    <property type="entry name" value="SGNH hydrolase"/>
    <property type="match status" value="1"/>
</dbReference>
<keyword evidence="4" id="KW-1185">Reference proteome</keyword>
<keyword evidence="2" id="KW-1133">Transmembrane helix</keyword>
<evidence type="ECO:0000313" key="4">
    <source>
        <dbReference type="Proteomes" id="UP001235966"/>
    </source>
</evidence>
<keyword evidence="2" id="KW-0812">Transmembrane</keyword>
<protein>
    <recommendedName>
        <fullName evidence="5">SGNH hydrolase-type esterase domain-containing protein</fullName>
    </recommendedName>
</protein>
<dbReference type="CDD" id="cd00229">
    <property type="entry name" value="SGNH_hydrolase"/>
    <property type="match status" value="1"/>
</dbReference>
<dbReference type="InterPro" id="IPR036514">
    <property type="entry name" value="SGNH_hydro_sf"/>
</dbReference>
<accession>A0ABT9NDS8</accession>
<organism evidence="3 4">
    <name type="scientific">Arcanobacterium wilhelmae</name>
    <dbReference type="NCBI Taxonomy" id="1803177"/>
    <lineage>
        <taxon>Bacteria</taxon>
        <taxon>Bacillati</taxon>
        <taxon>Actinomycetota</taxon>
        <taxon>Actinomycetes</taxon>
        <taxon>Actinomycetales</taxon>
        <taxon>Actinomycetaceae</taxon>
        <taxon>Arcanobacterium</taxon>
    </lineage>
</organism>
<keyword evidence="2" id="KW-0472">Membrane</keyword>
<evidence type="ECO:0000313" key="3">
    <source>
        <dbReference type="EMBL" id="MDP9801675.1"/>
    </source>
</evidence>
<name>A0ABT9NDS8_9ACTO</name>
<proteinExistence type="predicted"/>
<dbReference type="SUPFAM" id="SSF52266">
    <property type="entry name" value="SGNH hydrolase"/>
    <property type="match status" value="1"/>
</dbReference>
<feature type="transmembrane region" description="Helical" evidence="2">
    <location>
        <begin position="16"/>
        <end position="38"/>
    </location>
</feature>
<evidence type="ECO:0008006" key="5">
    <source>
        <dbReference type="Google" id="ProtNLM"/>
    </source>
</evidence>
<keyword evidence="1" id="KW-0175">Coiled coil</keyword>
<evidence type="ECO:0000256" key="1">
    <source>
        <dbReference type="SAM" id="Coils"/>
    </source>
</evidence>
<dbReference type="RefSeq" id="WP_278059922.1">
    <property type="nucleotide sequence ID" value="NZ_CP121247.1"/>
</dbReference>